<reference evidence="7" key="1">
    <citation type="journal article" date="2013" name="J. Plant Res.">
        <title>Effect of fungi and light on seed germination of three Opuntia species from semiarid lands of central Mexico.</title>
        <authorList>
            <person name="Delgado-Sanchez P."/>
            <person name="Jimenez-Bremont J.F."/>
            <person name="Guerrero-Gonzalez Mde L."/>
            <person name="Flores J."/>
        </authorList>
    </citation>
    <scope>NUCLEOTIDE SEQUENCE</scope>
    <source>
        <tissue evidence="7">Cladode</tissue>
    </source>
</reference>
<dbReference type="GO" id="GO:0006744">
    <property type="term" value="P:ubiquinone biosynthetic process"/>
    <property type="evidence" value="ECO:0007669"/>
    <property type="project" value="TreeGrafter"/>
</dbReference>
<dbReference type="AlphaFoldDB" id="A0A7C8ZQ69"/>
<dbReference type="InterPro" id="IPR034646">
    <property type="entry name" value="ADCK3_dom"/>
</dbReference>
<dbReference type="InterPro" id="IPR011009">
    <property type="entry name" value="Kinase-like_dom_sf"/>
</dbReference>
<evidence type="ECO:0000256" key="5">
    <source>
        <dbReference type="SAM" id="MobiDB-lite"/>
    </source>
</evidence>
<dbReference type="CDD" id="cd13970">
    <property type="entry name" value="ABC1_ADCK3"/>
    <property type="match status" value="1"/>
</dbReference>
<evidence type="ECO:0000256" key="3">
    <source>
        <dbReference type="ARBA" id="ARBA00022741"/>
    </source>
</evidence>
<sequence>MNPTMMKDMSRVLSGLSMVARELVRRSEVEGSKDVIQSLVKTTASVCGFTRGRVHSHELANPNVAHESTSSSDDAESGGSVVYFDAVSSSDSTSDFEEPSSSSSCSSPVPAHGEELVSTQEPAAIVSEAANYTESKSRNGRMVDGVDQLVSDTQTAAYTAAATTPVKRRMPRERKVPSTPFSRAMGFAALGAGLAWGGVQESAKRLVFGNPKSHDKQSTLSPFLSEKNAERLALALCRMRGAALKIGQMLSIQDESLVPAPILAALEIVRQGADVMPKSQLNQVLDAELGANWSSKLSSFDYQPMAAASIGQVHQAVLRDGMQVAMKIQYPGVADSIESDIENVKLLLDYTNLIPKGLFLDRAIKVAKEELSRECDYELEAENQIRFRNLLSDKEGFYVPLVVEELSSKKVLTTELISGITIDKVALLGQETRNYVGKKLLELTLMELFVFRFMQTDPNWGNYLYDEASRVINLIDFGAARDYPKTFVDNYLRMVFACANCDRDGVIEMSRRLGFLTGEESEIMLDAHVQAGFVVGLPFSKAGGYDFRANNITHNVSNLGATMLKHRLTPPPDEVYSLHRKLSGAFLACIKLGAVVPCREMLLEVYERYKFEDCEQLASSGAF</sequence>
<keyword evidence="4" id="KW-0067">ATP-binding</keyword>
<evidence type="ECO:0000259" key="6">
    <source>
        <dbReference type="Pfam" id="PF03109"/>
    </source>
</evidence>
<dbReference type="SUPFAM" id="SSF56112">
    <property type="entry name" value="Protein kinase-like (PK-like)"/>
    <property type="match status" value="1"/>
</dbReference>
<feature type="region of interest" description="Disordered" evidence="5">
    <location>
        <begin position="58"/>
        <end position="78"/>
    </location>
</feature>
<keyword evidence="2" id="KW-0808">Transferase</keyword>
<feature type="compositionally biased region" description="Low complexity" evidence="5">
    <location>
        <begin position="90"/>
        <end position="108"/>
    </location>
</feature>
<evidence type="ECO:0000256" key="1">
    <source>
        <dbReference type="ARBA" id="ARBA00009670"/>
    </source>
</evidence>
<dbReference type="PANTHER" id="PTHR43851">
    <property type="match status" value="1"/>
</dbReference>
<dbReference type="Pfam" id="PF03109">
    <property type="entry name" value="ABC1"/>
    <property type="match status" value="1"/>
</dbReference>
<dbReference type="GO" id="GO:0016740">
    <property type="term" value="F:transferase activity"/>
    <property type="evidence" value="ECO:0007669"/>
    <property type="project" value="UniProtKB-KW"/>
</dbReference>
<evidence type="ECO:0000256" key="4">
    <source>
        <dbReference type="ARBA" id="ARBA00022840"/>
    </source>
</evidence>
<accession>A0A7C8ZQ69</accession>
<dbReference type="EMBL" id="GISG01157772">
    <property type="protein sequence ID" value="MBA4648952.1"/>
    <property type="molecule type" value="Transcribed_RNA"/>
</dbReference>
<dbReference type="PANTHER" id="PTHR43851:SF3">
    <property type="entry name" value="COENZYME Q8"/>
    <property type="match status" value="1"/>
</dbReference>
<organism evidence="7">
    <name type="scientific">Opuntia streptacantha</name>
    <name type="common">Prickly pear cactus</name>
    <name type="synonym">Opuntia cardona</name>
    <dbReference type="NCBI Taxonomy" id="393608"/>
    <lineage>
        <taxon>Eukaryota</taxon>
        <taxon>Viridiplantae</taxon>
        <taxon>Streptophyta</taxon>
        <taxon>Embryophyta</taxon>
        <taxon>Tracheophyta</taxon>
        <taxon>Spermatophyta</taxon>
        <taxon>Magnoliopsida</taxon>
        <taxon>eudicotyledons</taxon>
        <taxon>Gunneridae</taxon>
        <taxon>Pentapetalae</taxon>
        <taxon>Caryophyllales</taxon>
        <taxon>Cactineae</taxon>
        <taxon>Cactaceae</taxon>
        <taxon>Opuntioideae</taxon>
        <taxon>Opuntia</taxon>
    </lineage>
</organism>
<comment type="similarity">
    <text evidence="1">Belongs to the protein kinase superfamily. ADCK protein kinase family.</text>
</comment>
<evidence type="ECO:0000256" key="2">
    <source>
        <dbReference type="ARBA" id="ARBA00022679"/>
    </source>
</evidence>
<dbReference type="InterPro" id="IPR051409">
    <property type="entry name" value="Atypical_kinase_ADCK"/>
</dbReference>
<evidence type="ECO:0000313" key="7">
    <source>
        <dbReference type="EMBL" id="MBA4648952.1"/>
    </source>
</evidence>
<dbReference type="GO" id="GO:0005524">
    <property type="term" value="F:ATP binding"/>
    <property type="evidence" value="ECO:0007669"/>
    <property type="project" value="UniProtKB-KW"/>
</dbReference>
<name>A0A7C8ZQ69_OPUST</name>
<feature type="region of interest" description="Disordered" evidence="5">
    <location>
        <begin position="90"/>
        <end position="122"/>
    </location>
</feature>
<proteinExistence type="inferred from homology"/>
<dbReference type="InterPro" id="IPR004147">
    <property type="entry name" value="ABC1_dom"/>
</dbReference>
<keyword evidence="3" id="KW-0547">Nucleotide-binding</keyword>
<reference evidence="7" key="2">
    <citation type="submission" date="2020-07" db="EMBL/GenBank/DDBJ databases">
        <authorList>
            <person name="Vera ALvarez R."/>
            <person name="Arias-Moreno D.M."/>
            <person name="Jimenez-Jacinto V."/>
            <person name="Jimenez-Bremont J.F."/>
            <person name="Swaminathan K."/>
            <person name="Moose S.P."/>
            <person name="Guerrero-Gonzalez M.L."/>
            <person name="Marino-Ramirez L."/>
            <person name="Landsman D."/>
            <person name="Rodriguez-Kessler M."/>
            <person name="Delgado-Sanchez P."/>
        </authorList>
    </citation>
    <scope>NUCLEOTIDE SEQUENCE</scope>
    <source>
        <tissue evidence="7">Cladode</tissue>
    </source>
</reference>
<feature type="domain" description="ABC1 atypical kinase-like" evidence="6">
    <location>
        <begin position="269"/>
        <end position="510"/>
    </location>
</feature>
<protein>
    <recommendedName>
        <fullName evidence="6">ABC1 atypical kinase-like domain-containing protein</fullName>
    </recommendedName>
</protein>